<evidence type="ECO:0000256" key="3">
    <source>
        <dbReference type="ARBA" id="ARBA00022692"/>
    </source>
</evidence>
<dbReference type="OrthoDB" id="3990500at2759"/>
<proteinExistence type="inferred from homology"/>
<dbReference type="AlphaFoldDB" id="A0A642VCD6"/>
<comment type="similarity">
    <text evidence="2">Belongs to the FUN14 family.</text>
</comment>
<evidence type="ECO:0000256" key="4">
    <source>
        <dbReference type="ARBA" id="ARBA00022989"/>
    </source>
</evidence>
<evidence type="ECO:0000256" key="1">
    <source>
        <dbReference type="ARBA" id="ARBA00004370"/>
    </source>
</evidence>
<dbReference type="Proteomes" id="UP000761534">
    <property type="component" value="Unassembled WGS sequence"/>
</dbReference>
<comment type="caution">
    <text evidence="6">The sequence shown here is derived from an EMBL/GenBank/DDBJ whole genome shotgun (WGS) entry which is preliminary data.</text>
</comment>
<dbReference type="Pfam" id="PF04930">
    <property type="entry name" value="FUN14"/>
    <property type="match status" value="1"/>
</dbReference>
<gene>
    <name evidence="6" type="ORF">TRICI_001839</name>
</gene>
<keyword evidence="7" id="KW-1185">Reference proteome</keyword>
<dbReference type="EMBL" id="SWFS01000128">
    <property type="protein sequence ID" value="KAA8916024.1"/>
    <property type="molecule type" value="Genomic_DNA"/>
</dbReference>
<evidence type="ECO:0008006" key="8">
    <source>
        <dbReference type="Google" id="ProtNLM"/>
    </source>
</evidence>
<comment type="subcellular location">
    <subcellularLocation>
        <location evidence="1">Membrane</location>
    </subcellularLocation>
</comment>
<dbReference type="PANTHER" id="PTHR21346">
    <property type="entry name" value="FUN14 DOMAIN CONTAINING"/>
    <property type="match status" value="1"/>
</dbReference>
<dbReference type="InterPro" id="IPR007014">
    <property type="entry name" value="FUN14"/>
</dbReference>
<dbReference type="GO" id="GO:0000422">
    <property type="term" value="P:autophagy of mitochondrion"/>
    <property type="evidence" value="ECO:0007669"/>
    <property type="project" value="TreeGrafter"/>
</dbReference>
<sequence>MSRLLLGPISLGAKIATFTGVSVVGFGLASRFRSPILNDSIGYQQPPTAATYPAYSSDKRHLYYDQRSRSRFGGKLDYEQLSVGSFTGLLTGYVVGKISKLLVFLTVTGLLTLQYLESRGIIRRRTIPMISNMARYAEENVDVKEFMLDQPSFKISFMSSFIIAACYA</sequence>
<keyword evidence="5" id="KW-0472">Membrane</keyword>
<dbReference type="PANTHER" id="PTHR21346:SF0">
    <property type="entry name" value="RE45833P"/>
    <property type="match status" value="1"/>
</dbReference>
<reference evidence="6" key="1">
    <citation type="journal article" date="2019" name="G3 (Bethesda)">
        <title>Genome Assemblies of Two Rare Opportunistic Yeast Pathogens: Diutina rugosa (syn. Candida rugosa) and Trichomonascus ciferrii (syn. Candida ciferrii).</title>
        <authorList>
            <person name="Mixao V."/>
            <person name="Saus E."/>
            <person name="Hansen A.P."/>
            <person name="Lass-Florl C."/>
            <person name="Gabaldon T."/>
        </authorList>
    </citation>
    <scope>NUCLEOTIDE SEQUENCE</scope>
    <source>
        <strain evidence="6">CBS 4856</strain>
    </source>
</reference>
<protein>
    <recommendedName>
        <fullName evidence="8">FUN14 domain-containing protein</fullName>
    </recommendedName>
</protein>
<organism evidence="6 7">
    <name type="scientific">Trichomonascus ciferrii</name>
    <dbReference type="NCBI Taxonomy" id="44093"/>
    <lineage>
        <taxon>Eukaryota</taxon>
        <taxon>Fungi</taxon>
        <taxon>Dikarya</taxon>
        <taxon>Ascomycota</taxon>
        <taxon>Saccharomycotina</taxon>
        <taxon>Dipodascomycetes</taxon>
        <taxon>Dipodascales</taxon>
        <taxon>Trichomonascaceae</taxon>
        <taxon>Trichomonascus</taxon>
        <taxon>Trichomonascus ciferrii complex</taxon>
    </lineage>
</organism>
<keyword evidence="4" id="KW-1133">Transmembrane helix</keyword>
<dbReference type="VEuPathDB" id="FungiDB:TRICI_001839"/>
<evidence type="ECO:0000313" key="7">
    <source>
        <dbReference type="Proteomes" id="UP000761534"/>
    </source>
</evidence>
<name>A0A642VCD6_9ASCO</name>
<evidence type="ECO:0000256" key="2">
    <source>
        <dbReference type="ARBA" id="ARBA00009160"/>
    </source>
</evidence>
<evidence type="ECO:0000256" key="5">
    <source>
        <dbReference type="ARBA" id="ARBA00023136"/>
    </source>
</evidence>
<keyword evidence="3" id="KW-0812">Transmembrane</keyword>
<evidence type="ECO:0000313" key="6">
    <source>
        <dbReference type="EMBL" id="KAA8916024.1"/>
    </source>
</evidence>
<dbReference type="GO" id="GO:0005741">
    <property type="term" value="C:mitochondrial outer membrane"/>
    <property type="evidence" value="ECO:0007669"/>
    <property type="project" value="TreeGrafter"/>
</dbReference>
<accession>A0A642VCD6</accession>